<proteinExistence type="predicted"/>
<sequence length="410" mass="45534">MRNSLKVAKWEIKRNLKNKTFLISLFVTPLLIVLFGLLGSLFGDDHSEKATVFVHDELGILTSMEAIVEQADLDLELQPTDINETDVEAELEDSEDTAYMFVNETALTEGKIPVYTSNDFPNVGQLQILTQPIKSLQLQELGLTEEQMAAIAQNIDVQVQSLDDLQGDTVTEEQLAAGEDPLMKRVVPGIFAGIILLSIIFTGMMIFQSASQEKKDKIAEIILSSVTPNELMQGKIIGYFVLAMIQAAIILVFALGFALYKFNDFPLFEYLLQPQLLLFLLIAVLGYLLFASIFVGMGATMSDISTAGNFQGMIMMIPFISFFFIGPVLSDPTGALAKALTYIPFTSPTILLARLVRLDEWNWLEISISLVILVATIWLMMKLAGKIFKVGMLMYGKNATVGEIMKWLRT</sequence>
<keyword evidence="3 6" id="KW-0812">Transmembrane</keyword>
<name>A0ABT2WGR4_9BACI</name>
<keyword evidence="9" id="KW-1185">Reference proteome</keyword>
<evidence type="ECO:0000256" key="2">
    <source>
        <dbReference type="ARBA" id="ARBA00022475"/>
    </source>
</evidence>
<accession>A0ABT2WGR4</accession>
<dbReference type="InterPro" id="IPR051449">
    <property type="entry name" value="ABC-2_transporter_component"/>
</dbReference>
<comment type="caution">
    <text evidence="8">The sequence shown here is derived from an EMBL/GenBank/DDBJ whole genome shotgun (WGS) entry which is preliminary data.</text>
</comment>
<dbReference type="Proteomes" id="UP001208656">
    <property type="component" value="Unassembled WGS sequence"/>
</dbReference>
<feature type="transmembrane region" description="Helical" evidence="6">
    <location>
        <begin position="186"/>
        <end position="207"/>
    </location>
</feature>
<dbReference type="InterPro" id="IPR013525">
    <property type="entry name" value="ABC2_TM"/>
</dbReference>
<dbReference type="RefSeq" id="WP_263061862.1">
    <property type="nucleotide sequence ID" value="NZ_JAOUSE010000032.1"/>
</dbReference>
<keyword evidence="4 6" id="KW-1133">Transmembrane helix</keyword>
<organism evidence="8 9">
    <name type="scientific">Pallidibacillus thermolactis</name>
    <dbReference type="NCBI Taxonomy" id="251051"/>
    <lineage>
        <taxon>Bacteria</taxon>
        <taxon>Bacillati</taxon>
        <taxon>Bacillota</taxon>
        <taxon>Bacilli</taxon>
        <taxon>Bacillales</taxon>
        <taxon>Bacillaceae</taxon>
        <taxon>Pallidibacillus</taxon>
    </lineage>
</organism>
<dbReference type="EMBL" id="JAOUSE010000032">
    <property type="protein sequence ID" value="MCU9594894.1"/>
    <property type="molecule type" value="Genomic_DNA"/>
</dbReference>
<feature type="transmembrane region" description="Helical" evidence="6">
    <location>
        <begin position="21"/>
        <end position="42"/>
    </location>
</feature>
<evidence type="ECO:0000256" key="4">
    <source>
        <dbReference type="ARBA" id="ARBA00022989"/>
    </source>
</evidence>
<keyword evidence="2" id="KW-1003">Cell membrane</keyword>
<gene>
    <name evidence="8" type="ORF">OEV82_10640</name>
</gene>
<feature type="transmembrane region" description="Helical" evidence="6">
    <location>
        <begin position="276"/>
        <end position="298"/>
    </location>
</feature>
<evidence type="ECO:0000313" key="8">
    <source>
        <dbReference type="EMBL" id="MCU9594894.1"/>
    </source>
</evidence>
<dbReference type="PANTHER" id="PTHR30294">
    <property type="entry name" value="MEMBRANE COMPONENT OF ABC TRANSPORTER YHHJ-RELATED"/>
    <property type="match status" value="1"/>
</dbReference>
<evidence type="ECO:0000256" key="6">
    <source>
        <dbReference type="SAM" id="Phobius"/>
    </source>
</evidence>
<evidence type="ECO:0000256" key="5">
    <source>
        <dbReference type="ARBA" id="ARBA00023136"/>
    </source>
</evidence>
<feature type="domain" description="ABC-2 type transporter transmembrane" evidence="7">
    <location>
        <begin position="19"/>
        <end position="384"/>
    </location>
</feature>
<protein>
    <submittedName>
        <fullName evidence="8">ABC transporter permease</fullName>
    </submittedName>
</protein>
<reference evidence="8 9" key="1">
    <citation type="submission" date="2022-10" db="EMBL/GenBank/DDBJ databases">
        <title>Description of Fervidibacillus gen. nov. in the family Fervidibacillaceae fam. nov. with two species, Fervidibacillus albus sp. nov., and Fervidibacillus halotolerans sp. nov., isolated from tidal flat sediments.</title>
        <authorList>
            <person name="Kwon K.K."/>
            <person name="Yang S.-H."/>
        </authorList>
    </citation>
    <scope>NUCLEOTIDE SEQUENCE [LARGE SCALE GENOMIC DNA]</scope>
    <source>
        <strain evidence="8 9">DSM 23332</strain>
    </source>
</reference>
<feature type="transmembrane region" description="Helical" evidence="6">
    <location>
        <begin position="236"/>
        <end position="260"/>
    </location>
</feature>
<dbReference type="Pfam" id="PF12698">
    <property type="entry name" value="ABC2_membrane_3"/>
    <property type="match status" value="1"/>
</dbReference>
<feature type="transmembrane region" description="Helical" evidence="6">
    <location>
        <begin position="361"/>
        <end position="381"/>
    </location>
</feature>
<comment type="subcellular location">
    <subcellularLocation>
        <location evidence="1">Cell membrane</location>
        <topology evidence="1">Multi-pass membrane protein</topology>
    </subcellularLocation>
</comment>
<dbReference type="PANTHER" id="PTHR30294:SF29">
    <property type="entry name" value="MULTIDRUG ABC TRANSPORTER PERMEASE YBHS-RELATED"/>
    <property type="match status" value="1"/>
</dbReference>
<evidence type="ECO:0000256" key="1">
    <source>
        <dbReference type="ARBA" id="ARBA00004651"/>
    </source>
</evidence>
<evidence type="ECO:0000259" key="7">
    <source>
        <dbReference type="Pfam" id="PF12698"/>
    </source>
</evidence>
<evidence type="ECO:0000256" key="3">
    <source>
        <dbReference type="ARBA" id="ARBA00022692"/>
    </source>
</evidence>
<evidence type="ECO:0000313" key="9">
    <source>
        <dbReference type="Proteomes" id="UP001208656"/>
    </source>
</evidence>
<keyword evidence="5 6" id="KW-0472">Membrane</keyword>
<feature type="transmembrane region" description="Helical" evidence="6">
    <location>
        <begin position="310"/>
        <end position="329"/>
    </location>
</feature>